<organism evidence="1 2">
    <name type="scientific">Agaricus bisporus var. burnettii</name>
    <dbReference type="NCBI Taxonomy" id="192524"/>
    <lineage>
        <taxon>Eukaryota</taxon>
        <taxon>Fungi</taxon>
        <taxon>Dikarya</taxon>
        <taxon>Basidiomycota</taxon>
        <taxon>Agaricomycotina</taxon>
        <taxon>Agaricomycetes</taxon>
        <taxon>Agaricomycetidae</taxon>
        <taxon>Agaricales</taxon>
        <taxon>Agaricineae</taxon>
        <taxon>Agaricaceae</taxon>
        <taxon>Agaricus</taxon>
    </lineage>
</organism>
<comment type="caution">
    <text evidence="1">The sequence shown here is derived from an EMBL/GenBank/DDBJ whole genome shotgun (WGS) entry which is preliminary data.</text>
</comment>
<dbReference type="EMBL" id="JABXXO010000016">
    <property type="protein sequence ID" value="KAF7759870.1"/>
    <property type="molecule type" value="Genomic_DNA"/>
</dbReference>
<evidence type="ECO:0000313" key="1">
    <source>
        <dbReference type="EMBL" id="KAF7759870.1"/>
    </source>
</evidence>
<dbReference type="Pfam" id="PF14441">
    <property type="entry name" value="OTT_1508_deam"/>
    <property type="match status" value="1"/>
</dbReference>
<dbReference type="InterPro" id="IPR027796">
    <property type="entry name" value="OTT_1508_deam-like"/>
</dbReference>
<accession>A0A8H7C0J2</accession>
<dbReference type="AlphaFoldDB" id="A0A8H7C0J2"/>
<evidence type="ECO:0000313" key="2">
    <source>
        <dbReference type="Proteomes" id="UP000629468"/>
    </source>
</evidence>
<name>A0A8H7C0J2_AGABI</name>
<dbReference type="Proteomes" id="UP000629468">
    <property type="component" value="Unassembled WGS sequence"/>
</dbReference>
<sequence length="471" mass="53052">MTNFNLNQAQLSERLLLLQKLDLDYSDHRASHHRPNRETKLLNTIALLLSTGRPGDHFAAAFDKRQGLEVILAKNGTPTSEDIADAKELFSCLCNPEISNPRDLYPFVSRRCRASVLKRIQKLRASIVDTGFYNDFYSRLDQYRSARDPLSPDVIEQEFPEDEDAIEDAFAGIPLSVVLRDLLEGTIGVTSVSEVPNVDEFVDIHTLASTLGDSSFMQEWIIMREVGYQKAKRFQQCRQKLSRYIDDVHSLIRGAKRLGGLIKYRWVTDESLGIQVGEEDIRIHAATPEEAAHRASVLSSQQLEELKERKPSLVEPWQRTVHSCIHAEIRIILHFGRVSMQGMSGRFQPIGLSKSSCLCCVLWIAAHNIRGGIWWQTRSRNKPDPTWAFTARACPNVQGLALATFDEKVISGVLRWLQLRYESGTEFRKDLYQIVDDSALNADDLAVVVAAALTSSRKGDGKAIVYSVLGQ</sequence>
<reference evidence="1 2" key="1">
    <citation type="journal article" name="Sci. Rep.">
        <title>Telomere-to-telomere assembled and centromere annotated genomes of the two main subspecies of the button mushroom Agaricus bisporus reveal especially polymorphic chromosome ends.</title>
        <authorList>
            <person name="Sonnenberg A.S.M."/>
            <person name="Sedaghat-Telgerd N."/>
            <person name="Lavrijssen B."/>
            <person name="Ohm R.A."/>
            <person name="Hendrickx P.M."/>
            <person name="Scholtmeijer K."/>
            <person name="Baars J.J.P."/>
            <person name="van Peer A."/>
        </authorList>
    </citation>
    <scope>NUCLEOTIDE SEQUENCE [LARGE SCALE GENOMIC DNA]</scope>
    <source>
        <strain evidence="1 2">H119_p4</strain>
    </source>
</reference>
<protein>
    <submittedName>
        <fullName evidence="1">Uncharacterized protein</fullName>
    </submittedName>
</protein>
<proteinExistence type="predicted"/>
<gene>
    <name evidence="1" type="ORF">Agabi119p4_11565</name>
</gene>